<dbReference type="PANTHER" id="PTHR36694:SF11">
    <property type="entry name" value="LP21121P-RELATED"/>
    <property type="match status" value="1"/>
</dbReference>
<keyword evidence="2" id="KW-1133">Transmembrane helix</keyword>
<keyword evidence="2" id="KW-0812">Transmembrane</keyword>
<dbReference type="PANTHER" id="PTHR36694">
    <property type="entry name" value="PASIFLORA 1, ISOFORM A-RELATED"/>
    <property type="match status" value="1"/>
</dbReference>
<feature type="transmembrane region" description="Helical" evidence="2">
    <location>
        <begin position="74"/>
        <end position="96"/>
    </location>
</feature>
<keyword evidence="2" id="KW-0472">Membrane</keyword>
<feature type="region of interest" description="Disordered" evidence="1">
    <location>
        <begin position="181"/>
        <end position="208"/>
    </location>
</feature>
<evidence type="ECO:0000256" key="2">
    <source>
        <dbReference type="SAM" id="Phobius"/>
    </source>
</evidence>
<gene>
    <name evidence="4" type="primary">LOC106177959</name>
</gene>
<proteinExistence type="predicted"/>
<dbReference type="Proteomes" id="UP000085678">
    <property type="component" value="Unplaced"/>
</dbReference>
<dbReference type="RefSeq" id="XP_013416371.1">
    <property type="nucleotide sequence ID" value="XM_013560917.1"/>
</dbReference>
<feature type="transmembrane region" description="Helical" evidence="2">
    <location>
        <begin position="132"/>
        <end position="159"/>
    </location>
</feature>
<evidence type="ECO:0000313" key="4">
    <source>
        <dbReference type="RefSeq" id="XP_013416371.1"/>
    </source>
</evidence>
<dbReference type="AlphaFoldDB" id="A0A1S3K271"/>
<feature type="transmembrane region" description="Helical" evidence="2">
    <location>
        <begin position="103"/>
        <end position="126"/>
    </location>
</feature>
<organism evidence="3 4">
    <name type="scientific">Lingula anatina</name>
    <name type="common">Brachiopod</name>
    <name type="synonym">Lingula unguis</name>
    <dbReference type="NCBI Taxonomy" id="7574"/>
    <lineage>
        <taxon>Eukaryota</taxon>
        <taxon>Metazoa</taxon>
        <taxon>Spiralia</taxon>
        <taxon>Lophotrochozoa</taxon>
        <taxon>Brachiopoda</taxon>
        <taxon>Linguliformea</taxon>
        <taxon>Lingulata</taxon>
        <taxon>Lingulida</taxon>
        <taxon>Linguloidea</taxon>
        <taxon>Lingulidae</taxon>
        <taxon>Lingula</taxon>
    </lineage>
</organism>
<accession>A0A1S3K271</accession>
<protein>
    <submittedName>
        <fullName evidence="4">Uncharacterized protein LOC106177959</fullName>
    </submittedName>
</protein>
<feature type="transmembrane region" description="Helical" evidence="2">
    <location>
        <begin position="19"/>
        <end position="39"/>
    </location>
</feature>
<dbReference type="GeneID" id="106177959"/>
<reference evidence="4" key="1">
    <citation type="submission" date="2025-08" db="UniProtKB">
        <authorList>
            <consortium name="RefSeq"/>
        </authorList>
    </citation>
    <scope>IDENTIFICATION</scope>
    <source>
        <tissue evidence="4">Gonads</tissue>
    </source>
</reference>
<evidence type="ECO:0000313" key="3">
    <source>
        <dbReference type="Proteomes" id="UP000085678"/>
    </source>
</evidence>
<evidence type="ECO:0000256" key="1">
    <source>
        <dbReference type="SAM" id="MobiDB-lite"/>
    </source>
</evidence>
<name>A0A1S3K271_LINAN</name>
<feature type="compositionally biased region" description="Basic and acidic residues" evidence="1">
    <location>
        <begin position="198"/>
        <end position="208"/>
    </location>
</feature>
<dbReference type="InParanoid" id="A0A1S3K271"/>
<keyword evidence="3" id="KW-1185">Reference proteome</keyword>
<dbReference type="KEGG" id="lak:106177959"/>
<sequence>MQKCCFCCNLRQGTITSTIYSLILSGIVLAYMAYVIYLVEIAKQTVNQAYRDLQGFGDGGMDTSMLVTLPAIPLYAFTGLYGLWFIFSIIAMVGVCTKVRGMLLPWVIVTAIISAIEVAWIVLTFLKVGFVLVFFIILGIMAIFLALNIYAMVGVCFYFRELGVSEEQAGGQQFIPLEHSAGQPQGMYYPQQASAPPDYKEKDQPPNY</sequence>